<dbReference type="AlphaFoldDB" id="A0A1B0AIJ5"/>
<organism evidence="1 2">
    <name type="scientific">Glossina pallidipes</name>
    <name type="common">Tsetse fly</name>
    <dbReference type="NCBI Taxonomy" id="7398"/>
    <lineage>
        <taxon>Eukaryota</taxon>
        <taxon>Metazoa</taxon>
        <taxon>Ecdysozoa</taxon>
        <taxon>Arthropoda</taxon>
        <taxon>Hexapoda</taxon>
        <taxon>Insecta</taxon>
        <taxon>Pterygota</taxon>
        <taxon>Neoptera</taxon>
        <taxon>Endopterygota</taxon>
        <taxon>Diptera</taxon>
        <taxon>Brachycera</taxon>
        <taxon>Muscomorpha</taxon>
        <taxon>Hippoboscoidea</taxon>
        <taxon>Glossinidae</taxon>
        <taxon>Glossina</taxon>
    </lineage>
</organism>
<proteinExistence type="predicted"/>
<evidence type="ECO:0000313" key="1">
    <source>
        <dbReference type="EnsemblMetazoa" id="GPAI046893-PA"/>
    </source>
</evidence>
<name>A0A1B0AIJ5_GLOPL</name>
<protein>
    <submittedName>
        <fullName evidence="1">Uncharacterized protein</fullName>
    </submittedName>
</protein>
<keyword evidence="2" id="KW-1185">Reference proteome</keyword>
<reference evidence="1" key="2">
    <citation type="submission" date="2020-05" db="UniProtKB">
        <authorList>
            <consortium name="EnsemblMetazoa"/>
        </authorList>
    </citation>
    <scope>IDENTIFICATION</scope>
    <source>
        <strain evidence="1">IAEA</strain>
    </source>
</reference>
<dbReference type="VEuPathDB" id="VectorBase:GPAI046893"/>
<dbReference type="Proteomes" id="UP000092445">
    <property type="component" value="Unassembled WGS sequence"/>
</dbReference>
<dbReference type="EnsemblMetazoa" id="GPAI046893-RA">
    <property type="protein sequence ID" value="GPAI046893-PA"/>
    <property type="gene ID" value="GPAI046893"/>
</dbReference>
<evidence type="ECO:0000313" key="2">
    <source>
        <dbReference type="Proteomes" id="UP000092445"/>
    </source>
</evidence>
<accession>A0A1B0AIJ5</accession>
<reference evidence="2" key="1">
    <citation type="submission" date="2014-03" db="EMBL/GenBank/DDBJ databases">
        <authorList>
            <person name="Aksoy S."/>
            <person name="Warren W."/>
            <person name="Wilson R.K."/>
        </authorList>
    </citation>
    <scope>NUCLEOTIDE SEQUENCE [LARGE SCALE GENOMIC DNA]</scope>
    <source>
        <strain evidence="2">IAEA</strain>
    </source>
</reference>
<sequence>MRCIGDNKIAAFFVEASNRDEYETQLLLAEVKIAFYLVKTGGVTAAERQQIPEDIFELINIANQQEYSEIKLFNELVFIAKDDFSRAFDLDESNFGLTQAYSDSLPNMNTE</sequence>